<reference evidence="1 2" key="1">
    <citation type="journal article" date="2022" name="Plant J.">
        <title>Chromosome-level genome of Camellia lanceoleosa provides a valuable resource for understanding genome evolution and self-incompatibility.</title>
        <authorList>
            <person name="Gong W."/>
            <person name="Xiao S."/>
            <person name="Wang L."/>
            <person name="Liao Z."/>
            <person name="Chang Y."/>
            <person name="Mo W."/>
            <person name="Hu G."/>
            <person name="Li W."/>
            <person name="Zhao G."/>
            <person name="Zhu H."/>
            <person name="Hu X."/>
            <person name="Ji K."/>
            <person name="Xiang X."/>
            <person name="Song Q."/>
            <person name="Yuan D."/>
            <person name="Jin S."/>
            <person name="Zhang L."/>
        </authorList>
    </citation>
    <scope>NUCLEOTIDE SEQUENCE [LARGE SCALE GENOMIC DNA]</scope>
    <source>
        <strain evidence="1">SQ_2022a</strain>
    </source>
</reference>
<evidence type="ECO:0000313" key="1">
    <source>
        <dbReference type="EMBL" id="KAI7994862.1"/>
    </source>
</evidence>
<evidence type="ECO:0000313" key="2">
    <source>
        <dbReference type="Proteomes" id="UP001060215"/>
    </source>
</evidence>
<gene>
    <name evidence="1" type="ORF">LOK49_LG11G01722</name>
</gene>
<keyword evidence="2" id="KW-1185">Reference proteome</keyword>
<comment type="caution">
    <text evidence="1">The sequence shown here is derived from an EMBL/GenBank/DDBJ whole genome shotgun (WGS) entry which is preliminary data.</text>
</comment>
<proteinExistence type="predicted"/>
<sequence length="156" mass="16971">MIESRRKLIVTVNKLPPKKNDVFLYPIPSHSGHMVIFLLNQCPLEDKNACMCTAKCEGQACKGFSASAFALCAPPLCFQGFCLDPHIEKYDLCNATKHTLCLLEVGQLHSSCLGGGWTGHPIFQGEMSSGVCNPSLKLRVLRSSFSILKSILAVTG</sequence>
<name>A0ACC0G359_9ERIC</name>
<organism evidence="1 2">
    <name type="scientific">Camellia lanceoleosa</name>
    <dbReference type="NCBI Taxonomy" id="1840588"/>
    <lineage>
        <taxon>Eukaryota</taxon>
        <taxon>Viridiplantae</taxon>
        <taxon>Streptophyta</taxon>
        <taxon>Embryophyta</taxon>
        <taxon>Tracheophyta</taxon>
        <taxon>Spermatophyta</taxon>
        <taxon>Magnoliopsida</taxon>
        <taxon>eudicotyledons</taxon>
        <taxon>Gunneridae</taxon>
        <taxon>Pentapetalae</taxon>
        <taxon>asterids</taxon>
        <taxon>Ericales</taxon>
        <taxon>Theaceae</taxon>
        <taxon>Camellia</taxon>
    </lineage>
</organism>
<dbReference type="Proteomes" id="UP001060215">
    <property type="component" value="Chromosome 12"/>
</dbReference>
<accession>A0ACC0G359</accession>
<protein>
    <submittedName>
        <fullName evidence="1">Uncharacterized protein</fullName>
    </submittedName>
</protein>
<dbReference type="EMBL" id="CM045769">
    <property type="protein sequence ID" value="KAI7994862.1"/>
    <property type="molecule type" value="Genomic_DNA"/>
</dbReference>